<dbReference type="Proteomes" id="UP001057402">
    <property type="component" value="Chromosome 1"/>
</dbReference>
<sequence length="140" mass="16361">MDHSREYILFLFSLVKYFTVAAFLTSKSILKQAQNDNWQKIGEAEREREKNVDYLSSIEVLIIDYVDVIAMQNWAHVKTVVEQLNQLPSKQHGTDVMRVRPWYLDGNARFYRQSIVLGHYLKPGSLNLLVCCFISKSYIL</sequence>
<name>A0ACB9SCP0_9MYRT</name>
<keyword evidence="2" id="KW-1185">Reference proteome</keyword>
<dbReference type="EMBL" id="CM042880">
    <property type="protein sequence ID" value="KAI4387604.1"/>
    <property type="molecule type" value="Genomic_DNA"/>
</dbReference>
<comment type="caution">
    <text evidence="1">The sequence shown here is derived from an EMBL/GenBank/DDBJ whole genome shotgun (WGS) entry which is preliminary data.</text>
</comment>
<reference evidence="2" key="1">
    <citation type="journal article" date="2023" name="Front. Plant Sci.">
        <title>Chromosomal-level genome assembly of Melastoma candidum provides insights into trichome evolution.</title>
        <authorList>
            <person name="Zhong Y."/>
            <person name="Wu W."/>
            <person name="Sun C."/>
            <person name="Zou P."/>
            <person name="Liu Y."/>
            <person name="Dai S."/>
            <person name="Zhou R."/>
        </authorList>
    </citation>
    <scope>NUCLEOTIDE SEQUENCE [LARGE SCALE GENOMIC DNA]</scope>
</reference>
<protein>
    <submittedName>
        <fullName evidence="1">Uncharacterized protein</fullName>
    </submittedName>
</protein>
<organism evidence="1 2">
    <name type="scientific">Melastoma candidum</name>
    <dbReference type="NCBI Taxonomy" id="119954"/>
    <lineage>
        <taxon>Eukaryota</taxon>
        <taxon>Viridiplantae</taxon>
        <taxon>Streptophyta</taxon>
        <taxon>Embryophyta</taxon>
        <taxon>Tracheophyta</taxon>
        <taxon>Spermatophyta</taxon>
        <taxon>Magnoliopsida</taxon>
        <taxon>eudicotyledons</taxon>
        <taxon>Gunneridae</taxon>
        <taxon>Pentapetalae</taxon>
        <taxon>rosids</taxon>
        <taxon>malvids</taxon>
        <taxon>Myrtales</taxon>
        <taxon>Melastomataceae</taxon>
        <taxon>Melastomatoideae</taxon>
        <taxon>Melastomateae</taxon>
        <taxon>Melastoma</taxon>
    </lineage>
</organism>
<gene>
    <name evidence="1" type="ORF">MLD38_000025</name>
</gene>
<proteinExistence type="predicted"/>
<accession>A0ACB9SCP0</accession>
<evidence type="ECO:0000313" key="2">
    <source>
        <dbReference type="Proteomes" id="UP001057402"/>
    </source>
</evidence>
<evidence type="ECO:0000313" key="1">
    <source>
        <dbReference type="EMBL" id="KAI4387604.1"/>
    </source>
</evidence>